<feature type="transmembrane region" description="Helical" evidence="1">
    <location>
        <begin position="91"/>
        <end position="112"/>
    </location>
</feature>
<dbReference type="RefSeq" id="WP_264324029.1">
    <property type="nucleotide sequence ID" value="NZ_JADEXQ010000012.1"/>
</dbReference>
<feature type="transmembrane region" description="Helical" evidence="1">
    <location>
        <begin position="118"/>
        <end position="137"/>
    </location>
</feature>
<sequence>MSSRSFPRSITIFGFANTALGAGGLVSGLSALLQPRMTVAENVYQQVNLPSQSLEWLHWAMVLSPLSSALMLVCGIGLLRKKTWGRTLAIGYGYGSIAFSLIASSINIWRIADRAHEPLILNIIFSIVLSVLFGLLYKAAMVYSLTRPKVKTALVNQPVGAEILEFKPVQRQRSRD</sequence>
<accession>A0A928Z262</accession>
<evidence type="ECO:0000313" key="2">
    <source>
        <dbReference type="EMBL" id="MBE9029209.1"/>
    </source>
</evidence>
<keyword evidence="1" id="KW-1133">Transmembrane helix</keyword>
<reference evidence="2" key="1">
    <citation type="submission" date="2020-10" db="EMBL/GenBank/DDBJ databases">
        <authorList>
            <person name="Castelo-Branco R."/>
            <person name="Eusebio N."/>
            <person name="Adriana R."/>
            <person name="Vieira A."/>
            <person name="Brugerolle De Fraissinette N."/>
            <person name="Rezende De Castro R."/>
            <person name="Schneider M.P."/>
            <person name="Vasconcelos V."/>
            <person name="Leao P.N."/>
        </authorList>
    </citation>
    <scope>NUCLEOTIDE SEQUENCE</scope>
    <source>
        <strain evidence="2">LEGE 11480</strain>
    </source>
</reference>
<dbReference type="Proteomes" id="UP000625316">
    <property type="component" value="Unassembled WGS sequence"/>
</dbReference>
<gene>
    <name evidence="2" type="ORF">IQ266_05460</name>
</gene>
<organism evidence="2 3">
    <name type="scientific">Romeriopsis navalis LEGE 11480</name>
    <dbReference type="NCBI Taxonomy" id="2777977"/>
    <lineage>
        <taxon>Bacteria</taxon>
        <taxon>Bacillati</taxon>
        <taxon>Cyanobacteriota</taxon>
        <taxon>Cyanophyceae</taxon>
        <taxon>Leptolyngbyales</taxon>
        <taxon>Leptolyngbyaceae</taxon>
        <taxon>Romeriopsis</taxon>
        <taxon>Romeriopsis navalis</taxon>
    </lineage>
</organism>
<keyword evidence="1" id="KW-0812">Transmembrane</keyword>
<evidence type="ECO:0000256" key="1">
    <source>
        <dbReference type="SAM" id="Phobius"/>
    </source>
</evidence>
<feature type="transmembrane region" description="Helical" evidence="1">
    <location>
        <begin position="12"/>
        <end position="33"/>
    </location>
</feature>
<evidence type="ECO:0000313" key="3">
    <source>
        <dbReference type="Proteomes" id="UP000625316"/>
    </source>
</evidence>
<comment type="caution">
    <text evidence="2">The sequence shown here is derived from an EMBL/GenBank/DDBJ whole genome shotgun (WGS) entry which is preliminary data.</text>
</comment>
<name>A0A928Z262_9CYAN</name>
<protein>
    <submittedName>
        <fullName evidence="2">Uncharacterized protein</fullName>
    </submittedName>
</protein>
<dbReference type="AlphaFoldDB" id="A0A928Z262"/>
<proteinExistence type="predicted"/>
<feature type="transmembrane region" description="Helical" evidence="1">
    <location>
        <begin position="56"/>
        <end position="79"/>
    </location>
</feature>
<keyword evidence="1" id="KW-0472">Membrane</keyword>
<keyword evidence="3" id="KW-1185">Reference proteome</keyword>
<dbReference type="EMBL" id="JADEXQ010000012">
    <property type="protein sequence ID" value="MBE9029209.1"/>
    <property type="molecule type" value="Genomic_DNA"/>
</dbReference>